<accession>J3MN05</accession>
<evidence type="ECO:0000313" key="4">
    <source>
        <dbReference type="Proteomes" id="UP000006038"/>
    </source>
</evidence>
<keyword evidence="2" id="KW-0812">Transmembrane</keyword>
<organism evidence="3">
    <name type="scientific">Oryza brachyantha</name>
    <name type="common">malo sina</name>
    <dbReference type="NCBI Taxonomy" id="4533"/>
    <lineage>
        <taxon>Eukaryota</taxon>
        <taxon>Viridiplantae</taxon>
        <taxon>Streptophyta</taxon>
        <taxon>Embryophyta</taxon>
        <taxon>Tracheophyta</taxon>
        <taxon>Spermatophyta</taxon>
        <taxon>Magnoliopsida</taxon>
        <taxon>Liliopsida</taxon>
        <taxon>Poales</taxon>
        <taxon>Poaceae</taxon>
        <taxon>BOP clade</taxon>
        <taxon>Oryzoideae</taxon>
        <taxon>Oryzeae</taxon>
        <taxon>Oryzinae</taxon>
        <taxon>Oryza</taxon>
    </lineage>
</organism>
<name>J3MN05_ORYBR</name>
<feature type="transmembrane region" description="Helical" evidence="2">
    <location>
        <begin position="6"/>
        <end position="33"/>
    </location>
</feature>
<dbReference type="EnsemblPlants" id="OB07G27870.1">
    <property type="protein sequence ID" value="OB07G27870.1"/>
    <property type="gene ID" value="OB07G27870"/>
</dbReference>
<dbReference type="AlphaFoldDB" id="J3MN05"/>
<keyword evidence="2" id="KW-1133">Transmembrane helix</keyword>
<dbReference type="Gramene" id="OB07G27870.1">
    <property type="protein sequence ID" value="OB07G27870.1"/>
    <property type="gene ID" value="OB07G27870"/>
</dbReference>
<evidence type="ECO:0000256" key="1">
    <source>
        <dbReference type="SAM" id="MobiDB-lite"/>
    </source>
</evidence>
<feature type="compositionally biased region" description="Polar residues" evidence="1">
    <location>
        <begin position="119"/>
        <end position="129"/>
    </location>
</feature>
<reference evidence="3" key="2">
    <citation type="submission" date="2013-04" db="UniProtKB">
        <authorList>
            <consortium name="EnsemblPlants"/>
        </authorList>
    </citation>
    <scope>IDENTIFICATION</scope>
</reference>
<dbReference type="Proteomes" id="UP000006038">
    <property type="component" value="Chromosome 7"/>
</dbReference>
<keyword evidence="4" id="KW-1185">Reference proteome</keyword>
<feature type="region of interest" description="Disordered" evidence="1">
    <location>
        <begin position="119"/>
        <end position="139"/>
    </location>
</feature>
<proteinExistence type="predicted"/>
<sequence>MAVTATTVAAATTMMAAVAAVFISFVLCFYIFICAKRYRGGAAPPGEGGVAARLWFLFGGGGGGGGCMDNIYTVTFQLHPDTERTILGDMGLKLTLVLVSFTLKLSRLQIKSQACADKTTNSTVQTPPLNSEDGKHKAEFQRGCPSQNAAFFLFFWNLQAIIKAANANDGSKSQSLFGMTAS</sequence>
<dbReference type="HOGENOM" id="CLU_1484209_0_0_1"/>
<evidence type="ECO:0000256" key="2">
    <source>
        <dbReference type="SAM" id="Phobius"/>
    </source>
</evidence>
<keyword evidence="2" id="KW-0472">Membrane</keyword>
<reference evidence="3" key="1">
    <citation type="journal article" date="2013" name="Nat. Commun.">
        <title>Whole-genome sequencing of Oryza brachyantha reveals mechanisms underlying Oryza genome evolution.</title>
        <authorList>
            <person name="Chen J."/>
            <person name="Huang Q."/>
            <person name="Gao D."/>
            <person name="Wang J."/>
            <person name="Lang Y."/>
            <person name="Liu T."/>
            <person name="Li B."/>
            <person name="Bai Z."/>
            <person name="Luis Goicoechea J."/>
            <person name="Liang C."/>
            <person name="Chen C."/>
            <person name="Zhang W."/>
            <person name="Sun S."/>
            <person name="Liao Y."/>
            <person name="Zhang X."/>
            <person name="Yang L."/>
            <person name="Song C."/>
            <person name="Wang M."/>
            <person name="Shi J."/>
            <person name="Liu G."/>
            <person name="Liu J."/>
            <person name="Zhou H."/>
            <person name="Zhou W."/>
            <person name="Yu Q."/>
            <person name="An N."/>
            <person name="Chen Y."/>
            <person name="Cai Q."/>
            <person name="Wang B."/>
            <person name="Liu B."/>
            <person name="Min J."/>
            <person name="Huang Y."/>
            <person name="Wu H."/>
            <person name="Li Z."/>
            <person name="Zhang Y."/>
            <person name="Yin Y."/>
            <person name="Song W."/>
            <person name="Jiang J."/>
            <person name="Jackson S.A."/>
            <person name="Wing R.A."/>
            <person name="Wang J."/>
            <person name="Chen M."/>
        </authorList>
    </citation>
    <scope>NUCLEOTIDE SEQUENCE [LARGE SCALE GENOMIC DNA]</scope>
    <source>
        <strain evidence="3">cv. IRGC 101232</strain>
    </source>
</reference>
<protein>
    <submittedName>
        <fullName evidence="3">Uncharacterized protein</fullName>
    </submittedName>
</protein>
<evidence type="ECO:0000313" key="3">
    <source>
        <dbReference type="EnsemblPlants" id="OB07G27870.1"/>
    </source>
</evidence>